<evidence type="ECO:0000313" key="9">
    <source>
        <dbReference type="RefSeq" id="XP_028131811.1"/>
    </source>
</evidence>
<dbReference type="InterPro" id="IPR013604">
    <property type="entry name" value="7TM_chemorcpt"/>
</dbReference>
<dbReference type="GO" id="GO:0007635">
    <property type="term" value="P:chemosensory behavior"/>
    <property type="evidence" value="ECO:0007669"/>
    <property type="project" value="TreeGrafter"/>
</dbReference>
<keyword evidence="7" id="KW-0807">Transducer</keyword>
<keyword evidence="6 9" id="KW-0675">Receptor</keyword>
<evidence type="ECO:0000256" key="3">
    <source>
        <dbReference type="ARBA" id="ARBA00022692"/>
    </source>
</evidence>
<evidence type="ECO:0000256" key="6">
    <source>
        <dbReference type="ARBA" id="ARBA00023170"/>
    </source>
</evidence>
<evidence type="ECO:0000256" key="2">
    <source>
        <dbReference type="ARBA" id="ARBA00022475"/>
    </source>
</evidence>
<accession>A0A6P7F8G3</accession>
<dbReference type="GO" id="GO:0005886">
    <property type="term" value="C:plasma membrane"/>
    <property type="evidence" value="ECO:0007669"/>
    <property type="project" value="UniProtKB-SubCell"/>
</dbReference>
<dbReference type="InParanoid" id="A0A6P7F8G3"/>
<dbReference type="GO" id="GO:0007165">
    <property type="term" value="P:signal transduction"/>
    <property type="evidence" value="ECO:0007669"/>
    <property type="project" value="UniProtKB-KW"/>
</dbReference>
<dbReference type="Pfam" id="PF08395">
    <property type="entry name" value="7tm_7"/>
    <property type="match status" value="1"/>
</dbReference>
<name>A0A6P7F8G3_DIAVI</name>
<proteinExistence type="predicted"/>
<dbReference type="GO" id="GO:0050909">
    <property type="term" value="P:sensory perception of taste"/>
    <property type="evidence" value="ECO:0007669"/>
    <property type="project" value="InterPro"/>
</dbReference>
<dbReference type="PANTHER" id="PTHR21143:SF104">
    <property type="entry name" value="GUSTATORY RECEPTOR 8A-RELATED"/>
    <property type="match status" value="1"/>
</dbReference>
<evidence type="ECO:0000256" key="1">
    <source>
        <dbReference type="ARBA" id="ARBA00004651"/>
    </source>
</evidence>
<keyword evidence="4 8" id="KW-1133">Transmembrane helix</keyword>
<dbReference type="GO" id="GO:0030424">
    <property type="term" value="C:axon"/>
    <property type="evidence" value="ECO:0007669"/>
    <property type="project" value="TreeGrafter"/>
</dbReference>
<reference evidence="9" key="1">
    <citation type="submission" date="2025-08" db="UniProtKB">
        <authorList>
            <consortium name="RefSeq"/>
        </authorList>
    </citation>
    <scope>IDENTIFICATION</scope>
    <source>
        <tissue evidence="9">Whole insect</tissue>
    </source>
</reference>
<feature type="transmembrane region" description="Helical" evidence="8">
    <location>
        <begin position="26"/>
        <end position="47"/>
    </location>
</feature>
<keyword evidence="5 8" id="KW-0472">Membrane</keyword>
<sequence>MANVNMSLTCWLQKCNIVAGDFWNQFVAGSLLLMVNSILTIVTALSCDKAEKGAIRLAKLCSTLQSDIQDSILIEELNGLSEFIMELRPKFTVYGFFNVNQQTIPVFISALTTYLIILIQFKVQK</sequence>
<keyword evidence="3 8" id="KW-0812">Transmembrane</keyword>
<organism evidence="9">
    <name type="scientific">Diabrotica virgifera virgifera</name>
    <name type="common">western corn rootworm</name>
    <dbReference type="NCBI Taxonomy" id="50390"/>
    <lineage>
        <taxon>Eukaryota</taxon>
        <taxon>Metazoa</taxon>
        <taxon>Ecdysozoa</taxon>
        <taxon>Arthropoda</taxon>
        <taxon>Hexapoda</taxon>
        <taxon>Insecta</taxon>
        <taxon>Pterygota</taxon>
        <taxon>Neoptera</taxon>
        <taxon>Endopterygota</taxon>
        <taxon>Coleoptera</taxon>
        <taxon>Polyphaga</taxon>
        <taxon>Cucujiformia</taxon>
        <taxon>Chrysomeloidea</taxon>
        <taxon>Chrysomelidae</taxon>
        <taxon>Galerucinae</taxon>
        <taxon>Diabroticina</taxon>
        <taxon>Diabroticites</taxon>
        <taxon>Diabrotica</taxon>
    </lineage>
</organism>
<dbReference type="GO" id="GO:0008049">
    <property type="term" value="P:male courtship behavior"/>
    <property type="evidence" value="ECO:0007669"/>
    <property type="project" value="TreeGrafter"/>
</dbReference>
<feature type="transmembrane region" description="Helical" evidence="8">
    <location>
        <begin position="104"/>
        <end position="123"/>
    </location>
</feature>
<dbReference type="GO" id="GO:0043025">
    <property type="term" value="C:neuronal cell body"/>
    <property type="evidence" value="ECO:0007669"/>
    <property type="project" value="TreeGrafter"/>
</dbReference>
<dbReference type="GO" id="GO:0030425">
    <property type="term" value="C:dendrite"/>
    <property type="evidence" value="ECO:0007669"/>
    <property type="project" value="TreeGrafter"/>
</dbReference>
<dbReference type="PANTHER" id="PTHR21143">
    <property type="entry name" value="INVERTEBRATE GUSTATORY RECEPTOR"/>
    <property type="match status" value="1"/>
</dbReference>
<gene>
    <name evidence="9" type="primary">LOC114327401</name>
</gene>
<dbReference type="RefSeq" id="XP_028131811.1">
    <property type="nucleotide sequence ID" value="XM_028276010.1"/>
</dbReference>
<protein>
    <submittedName>
        <fullName evidence="9">Gustatory receptor 28b isoform X2</fullName>
    </submittedName>
</protein>
<keyword evidence="2" id="KW-1003">Cell membrane</keyword>
<evidence type="ECO:0000256" key="8">
    <source>
        <dbReference type="SAM" id="Phobius"/>
    </source>
</evidence>
<evidence type="ECO:0000256" key="5">
    <source>
        <dbReference type="ARBA" id="ARBA00023136"/>
    </source>
</evidence>
<evidence type="ECO:0000256" key="7">
    <source>
        <dbReference type="ARBA" id="ARBA00023224"/>
    </source>
</evidence>
<dbReference type="AlphaFoldDB" id="A0A6P7F8G3"/>
<evidence type="ECO:0000256" key="4">
    <source>
        <dbReference type="ARBA" id="ARBA00022989"/>
    </source>
</evidence>
<comment type="subcellular location">
    <subcellularLocation>
        <location evidence="1">Cell membrane</location>
        <topology evidence="1">Multi-pass membrane protein</topology>
    </subcellularLocation>
</comment>